<dbReference type="AlphaFoldDB" id="A0A108F0K1"/>
<proteinExistence type="predicted"/>
<reference evidence="2 3" key="1">
    <citation type="submission" date="2015-11" db="EMBL/GenBank/DDBJ databases">
        <title>Expanding the genomic diversity of Burkholderia species for the development of highly accurate diagnostics.</title>
        <authorList>
            <person name="Sahl J."/>
            <person name="Keim P."/>
            <person name="Wagner D."/>
        </authorList>
    </citation>
    <scope>NUCLEOTIDE SEQUENCE [LARGE SCALE GENOMIC DNA]</scope>
    <source>
        <strain evidence="2 3">MSMB793WGS</strain>
    </source>
</reference>
<feature type="region of interest" description="Disordered" evidence="1">
    <location>
        <begin position="46"/>
        <end position="86"/>
    </location>
</feature>
<evidence type="ECO:0000313" key="3">
    <source>
        <dbReference type="Proteomes" id="UP000068016"/>
    </source>
</evidence>
<protein>
    <submittedName>
        <fullName evidence="2">Uncharacterized protein</fullName>
    </submittedName>
</protein>
<feature type="compositionally biased region" description="Gly residues" evidence="1">
    <location>
        <begin position="67"/>
        <end position="77"/>
    </location>
</feature>
<dbReference type="EMBL" id="LPLZ01000024">
    <property type="protein sequence ID" value="KWN20814.1"/>
    <property type="molecule type" value="Genomic_DNA"/>
</dbReference>
<comment type="caution">
    <text evidence="2">The sequence shown here is derived from an EMBL/GenBank/DDBJ whole genome shotgun (WGS) entry which is preliminary data.</text>
</comment>
<evidence type="ECO:0000256" key="1">
    <source>
        <dbReference type="SAM" id="MobiDB-lite"/>
    </source>
</evidence>
<name>A0A108F0K1_9BURK</name>
<gene>
    <name evidence="2" type="ORF">WT83_08080</name>
</gene>
<organism evidence="2 3">
    <name type="scientific">Burkholderia territorii</name>
    <dbReference type="NCBI Taxonomy" id="1503055"/>
    <lineage>
        <taxon>Bacteria</taxon>
        <taxon>Pseudomonadati</taxon>
        <taxon>Pseudomonadota</taxon>
        <taxon>Betaproteobacteria</taxon>
        <taxon>Burkholderiales</taxon>
        <taxon>Burkholderiaceae</taxon>
        <taxon>Burkholderia</taxon>
        <taxon>Burkholderia cepacia complex</taxon>
    </lineage>
</organism>
<sequence>MAHSRRFSRLGTLLERVDNIVRCLDIGQATADASDQFDMHDAATVRRRGGAGRPRTRAIAGQDGEGDAGANGGAGGRGRGKRAMHE</sequence>
<feature type="compositionally biased region" description="Basic residues" evidence="1">
    <location>
        <begin position="46"/>
        <end position="56"/>
    </location>
</feature>
<evidence type="ECO:0000313" key="2">
    <source>
        <dbReference type="EMBL" id="KWN20814.1"/>
    </source>
</evidence>
<dbReference type="Proteomes" id="UP000068016">
    <property type="component" value="Unassembled WGS sequence"/>
</dbReference>
<accession>A0A108F0K1</accession>